<dbReference type="PANTHER" id="PTHR31270">
    <property type="entry name" value="GLUTAMINYL-PEPTIDE CYCLOTRANSFERASE"/>
    <property type="match status" value="1"/>
</dbReference>
<proteinExistence type="predicted"/>
<keyword evidence="2" id="KW-1185">Reference proteome</keyword>
<evidence type="ECO:0000313" key="2">
    <source>
        <dbReference type="Proteomes" id="UP000247409"/>
    </source>
</evidence>
<dbReference type="EMBL" id="NBIV01000149">
    <property type="protein sequence ID" value="PXF42809.1"/>
    <property type="molecule type" value="Genomic_DNA"/>
</dbReference>
<dbReference type="OrthoDB" id="3960at2759"/>
<name>A0A2V3IL79_9FLOR</name>
<comment type="caution">
    <text evidence="1">The sequence shown here is derived from an EMBL/GenBank/DDBJ whole genome shotgun (WGS) entry which is preliminary data.</text>
</comment>
<dbReference type="Pfam" id="PF05096">
    <property type="entry name" value="Glu_cyclase_2"/>
    <property type="match status" value="1"/>
</dbReference>
<dbReference type="AlphaFoldDB" id="A0A2V3IL79"/>
<dbReference type="PANTHER" id="PTHR31270:SF1">
    <property type="entry name" value="GLUTAMINYL-PEPTIDE CYCLOTRANSFERASE"/>
    <property type="match status" value="1"/>
</dbReference>
<gene>
    <name evidence="1" type="ORF">BWQ96_07460</name>
</gene>
<dbReference type="GO" id="GO:0016603">
    <property type="term" value="F:glutaminyl-peptide cyclotransferase activity"/>
    <property type="evidence" value="ECO:0007669"/>
    <property type="project" value="InterPro"/>
</dbReference>
<sequence>MPSGGTRRTSHNFGQRMAPVVRARVVAEYDHDHKAFTQGLIWCDGHLYESTGLQGASTIRKVELASGKVVEYHELHQKEFGEGLALVGPHNSRLLQVLWKAGRGYVYDRSNLLPLFQFSYDGDAWGLASLPEDRNVIFLSNGTSTVKVFYLDGTKLEYKRQFTVFDGLKEVGLLNELEVIGTELWANVWMSDFIARIDLHTGKVNSWVDVREILHKSSIPNGHTVDVLNGIAYDEHSSSIYITGKHWPKLFSIQLTDRLVAQNITEVTNAFFLDRDQVEYVHKHILV</sequence>
<dbReference type="Proteomes" id="UP000247409">
    <property type="component" value="Unassembled WGS sequence"/>
</dbReference>
<organism evidence="1 2">
    <name type="scientific">Gracilariopsis chorda</name>
    <dbReference type="NCBI Taxonomy" id="448386"/>
    <lineage>
        <taxon>Eukaryota</taxon>
        <taxon>Rhodophyta</taxon>
        <taxon>Florideophyceae</taxon>
        <taxon>Rhodymeniophycidae</taxon>
        <taxon>Gracilariales</taxon>
        <taxon>Gracilariaceae</taxon>
        <taxon>Gracilariopsis</taxon>
    </lineage>
</organism>
<dbReference type="STRING" id="448386.A0A2V3IL79"/>
<evidence type="ECO:0000313" key="1">
    <source>
        <dbReference type="EMBL" id="PXF42809.1"/>
    </source>
</evidence>
<reference evidence="1 2" key="1">
    <citation type="journal article" date="2018" name="Mol. Biol. Evol.">
        <title>Analysis of the draft genome of the red seaweed Gracilariopsis chorda provides insights into genome size evolution in Rhodophyta.</title>
        <authorList>
            <person name="Lee J."/>
            <person name="Yang E.C."/>
            <person name="Graf L."/>
            <person name="Yang J.H."/>
            <person name="Qiu H."/>
            <person name="Zel Zion U."/>
            <person name="Chan C.X."/>
            <person name="Stephens T.G."/>
            <person name="Weber A.P.M."/>
            <person name="Boo G.H."/>
            <person name="Boo S.M."/>
            <person name="Kim K.M."/>
            <person name="Shin Y."/>
            <person name="Jung M."/>
            <person name="Lee S.J."/>
            <person name="Yim H.S."/>
            <person name="Lee J.H."/>
            <person name="Bhattacharya D."/>
            <person name="Yoon H.S."/>
        </authorList>
    </citation>
    <scope>NUCLEOTIDE SEQUENCE [LARGE SCALE GENOMIC DNA]</scope>
    <source>
        <strain evidence="1 2">SKKU-2015</strain>
        <tissue evidence="1">Whole body</tissue>
    </source>
</reference>
<dbReference type="SUPFAM" id="SSF50969">
    <property type="entry name" value="YVTN repeat-like/Quinoprotein amine dehydrogenase"/>
    <property type="match status" value="1"/>
</dbReference>
<dbReference type="InterPro" id="IPR007788">
    <property type="entry name" value="QCT"/>
</dbReference>
<accession>A0A2V3IL79</accession>
<dbReference type="InterPro" id="IPR011044">
    <property type="entry name" value="Quino_amine_DH_bsu"/>
</dbReference>
<keyword evidence="1" id="KW-0808">Transferase</keyword>
<protein>
    <submittedName>
        <fullName evidence="1">Glutaminyl-peptide cyclotransferase</fullName>
    </submittedName>
</protein>